<name>A0A6L2PJY7_COPFO</name>
<dbReference type="OrthoDB" id="8194935at2759"/>
<accession>A0A6L2PJY7</accession>
<organism evidence="1 2">
    <name type="scientific">Coptotermes formosanus</name>
    <name type="common">Formosan subterranean termite</name>
    <dbReference type="NCBI Taxonomy" id="36987"/>
    <lineage>
        <taxon>Eukaryota</taxon>
        <taxon>Metazoa</taxon>
        <taxon>Ecdysozoa</taxon>
        <taxon>Arthropoda</taxon>
        <taxon>Hexapoda</taxon>
        <taxon>Insecta</taxon>
        <taxon>Pterygota</taxon>
        <taxon>Neoptera</taxon>
        <taxon>Polyneoptera</taxon>
        <taxon>Dictyoptera</taxon>
        <taxon>Blattodea</taxon>
        <taxon>Blattoidea</taxon>
        <taxon>Termitoidae</taxon>
        <taxon>Rhinotermitidae</taxon>
        <taxon>Coptotermes</taxon>
    </lineage>
</organism>
<reference evidence="2" key="1">
    <citation type="submission" date="2020-01" db="EMBL/GenBank/DDBJ databases">
        <title>Draft genome sequence of the Termite Coptotermes fromosanus.</title>
        <authorList>
            <person name="Itakura S."/>
            <person name="Yosikawa Y."/>
            <person name="Umezawa K."/>
        </authorList>
    </citation>
    <scope>NUCLEOTIDE SEQUENCE [LARGE SCALE GENOMIC DNA]</scope>
</reference>
<keyword evidence="2" id="KW-1185">Reference proteome</keyword>
<dbReference type="InParanoid" id="A0A6L2PJY7"/>
<evidence type="ECO:0000313" key="2">
    <source>
        <dbReference type="Proteomes" id="UP000502823"/>
    </source>
</evidence>
<proteinExistence type="predicted"/>
<feature type="non-terminal residue" evidence="1">
    <location>
        <position position="148"/>
    </location>
</feature>
<comment type="caution">
    <text evidence="1">The sequence shown here is derived from an EMBL/GenBank/DDBJ whole genome shotgun (WGS) entry which is preliminary data.</text>
</comment>
<evidence type="ECO:0000313" key="1">
    <source>
        <dbReference type="EMBL" id="GFG32676.1"/>
    </source>
</evidence>
<gene>
    <name evidence="1" type="ORF">Cfor_12291</name>
</gene>
<dbReference type="EMBL" id="BLKM01004880">
    <property type="protein sequence ID" value="GFG32676.1"/>
    <property type="molecule type" value="Genomic_DNA"/>
</dbReference>
<protein>
    <submittedName>
        <fullName evidence="1">Uncharacterized protein</fullName>
    </submittedName>
</protein>
<feature type="non-terminal residue" evidence="1">
    <location>
        <position position="1"/>
    </location>
</feature>
<dbReference type="AlphaFoldDB" id="A0A6L2PJY7"/>
<sequence>HFKINATCSIVNEITTPLPQKRFDISNFIIPKDINLADNDFNTPAEINLLLGADIFFKVMQDGKISGGPSDPIMLNTKFGYIISGDSFPCCNVVTSLHAVESTDLDHIVKKFWETEKVPEVFLESLPEHAHSERVFQESVTLQNNRFE</sequence>
<dbReference type="Proteomes" id="UP000502823">
    <property type="component" value="Unassembled WGS sequence"/>
</dbReference>